<organism evidence="2 3">
    <name type="scientific">Streptomyces chengmaiensis</name>
    <dbReference type="NCBI Taxonomy" id="3040919"/>
    <lineage>
        <taxon>Bacteria</taxon>
        <taxon>Bacillati</taxon>
        <taxon>Actinomycetota</taxon>
        <taxon>Actinomycetes</taxon>
        <taxon>Kitasatosporales</taxon>
        <taxon>Streptomycetaceae</taxon>
        <taxon>Streptomyces</taxon>
    </lineage>
</organism>
<dbReference type="Proteomes" id="UP001223144">
    <property type="component" value="Unassembled WGS sequence"/>
</dbReference>
<sequence length="75" mass="7935">MGETRFPDDGRRNPGGAQQDVLAAVRAMGYDPEAVAWRNRNAWKIVLVAVCLAAAVCVAVVVGVFAVVALLLLGR</sequence>
<gene>
    <name evidence="2" type="ORF">QCN29_25340</name>
</gene>
<comment type="caution">
    <text evidence="2">The sequence shown here is derived from an EMBL/GenBank/DDBJ whole genome shotgun (WGS) entry which is preliminary data.</text>
</comment>
<evidence type="ECO:0000313" key="2">
    <source>
        <dbReference type="EMBL" id="MDH2392046.1"/>
    </source>
</evidence>
<accession>A0ABT6HTK8</accession>
<protein>
    <submittedName>
        <fullName evidence="2">Uncharacterized protein</fullName>
    </submittedName>
</protein>
<evidence type="ECO:0000313" key="3">
    <source>
        <dbReference type="Proteomes" id="UP001223144"/>
    </source>
</evidence>
<reference evidence="2 3" key="1">
    <citation type="submission" date="2023-04" db="EMBL/GenBank/DDBJ databases">
        <title>Streptomyces chengmaiensis sp. nov. isolated from the stem of mangrove plant in Hainan.</title>
        <authorList>
            <person name="Huang X."/>
            <person name="Zhou S."/>
            <person name="Chu X."/>
            <person name="Xie Y."/>
            <person name="Lin Y."/>
        </authorList>
    </citation>
    <scope>NUCLEOTIDE SEQUENCE [LARGE SCALE GENOMIC DNA]</scope>
    <source>
        <strain evidence="2 3">HNM0663</strain>
    </source>
</reference>
<name>A0ABT6HTK8_9ACTN</name>
<keyword evidence="3" id="KW-1185">Reference proteome</keyword>
<keyword evidence="1" id="KW-0812">Transmembrane</keyword>
<evidence type="ECO:0000256" key="1">
    <source>
        <dbReference type="SAM" id="Phobius"/>
    </source>
</evidence>
<dbReference type="RefSeq" id="WP_279931023.1">
    <property type="nucleotide sequence ID" value="NZ_JARWBG010000035.1"/>
</dbReference>
<keyword evidence="1" id="KW-1133">Transmembrane helix</keyword>
<proteinExistence type="predicted"/>
<dbReference type="EMBL" id="JARWBG010000035">
    <property type="protein sequence ID" value="MDH2392046.1"/>
    <property type="molecule type" value="Genomic_DNA"/>
</dbReference>
<feature type="transmembrane region" description="Helical" evidence="1">
    <location>
        <begin position="45"/>
        <end position="73"/>
    </location>
</feature>
<keyword evidence="1" id="KW-0472">Membrane</keyword>